<evidence type="ECO:0000313" key="9">
    <source>
        <dbReference type="Proteomes" id="UP000092377"/>
    </source>
</evidence>
<evidence type="ECO:0000256" key="6">
    <source>
        <dbReference type="PROSITE-ProRule" id="PRU01282"/>
    </source>
</evidence>
<dbReference type="SUPFAM" id="SSF52833">
    <property type="entry name" value="Thioredoxin-like"/>
    <property type="match status" value="1"/>
</dbReference>
<dbReference type="InterPro" id="IPR036249">
    <property type="entry name" value="Thioredoxin-like_sf"/>
</dbReference>
<keyword evidence="3 7" id="KW-0560">Oxidoreductase</keyword>
<dbReference type="InterPro" id="IPR006660">
    <property type="entry name" value="Arsenate_reductase-like"/>
</dbReference>
<dbReference type="Proteomes" id="UP000092377">
    <property type="component" value="Unassembled WGS sequence"/>
</dbReference>
<sequence length="146" mass="16592">MNEITIYHNPNCGTSRNTLAMIRNSGVEPTIIYYLETPPTKDVLVQLIADMKITVSELLRKNVEPYEQLNLENNLYSDEQLIDFMLQYPILINRPIVVTPLGVKLCRPSEVVLDILPNQQQSEFIKEDGQIVIGSTRCKNANEEAS</sequence>
<dbReference type="AlphaFoldDB" id="A0A1B8HM03"/>
<proteinExistence type="inferred from homology"/>
<dbReference type="GO" id="GO:0008794">
    <property type="term" value="F:arsenate reductase (glutaredoxin) activity"/>
    <property type="evidence" value="ECO:0007669"/>
    <property type="project" value="UniProtKB-UniRule"/>
</dbReference>
<dbReference type="EC" id="1.20.4.1" evidence="4 7"/>
<dbReference type="EMBL" id="LZEY01000014">
    <property type="protein sequence ID" value="OBU10436.1"/>
    <property type="molecule type" value="Genomic_DNA"/>
</dbReference>
<evidence type="ECO:0000256" key="2">
    <source>
        <dbReference type="ARBA" id="ARBA00022849"/>
    </source>
</evidence>
<evidence type="ECO:0000256" key="7">
    <source>
        <dbReference type="RuleBase" id="RU362029"/>
    </source>
</evidence>
<comment type="caution">
    <text evidence="8">The sequence shown here is derived from an EMBL/GenBank/DDBJ whole genome shotgun (WGS) entry which is preliminary data.</text>
</comment>
<dbReference type="Pfam" id="PF03960">
    <property type="entry name" value="ArsC"/>
    <property type="match status" value="1"/>
</dbReference>
<dbReference type="PANTHER" id="PTHR30041">
    <property type="entry name" value="ARSENATE REDUCTASE"/>
    <property type="match status" value="1"/>
</dbReference>
<dbReference type="NCBIfam" id="TIGR00014">
    <property type="entry name" value="arsC"/>
    <property type="match status" value="1"/>
</dbReference>
<organism evidence="8 9">
    <name type="scientific">Morganella psychrotolerans</name>
    <dbReference type="NCBI Taxonomy" id="368603"/>
    <lineage>
        <taxon>Bacteria</taxon>
        <taxon>Pseudomonadati</taxon>
        <taxon>Pseudomonadota</taxon>
        <taxon>Gammaproteobacteria</taxon>
        <taxon>Enterobacterales</taxon>
        <taxon>Morganellaceae</taxon>
        <taxon>Morganella</taxon>
    </lineage>
</organism>
<dbReference type="GO" id="GO:0046685">
    <property type="term" value="P:response to arsenic-containing substance"/>
    <property type="evidence" value="ECO:0007669"/>
    <property type="project" value="UniProtKB-KW"/>
</dbReference>
<dbReference type="PANTHER" id="PTHR30041:SF5">
    <property type="entry name" value="ARSENATE REDUCTASE-RELATED"/>
    <property type="match status" value="1"/>
</dbReference>
<comment type="catalytic activity">
    <reaction evidence="7">
        <text>[glutaredoxin]-dithiol + arsenate + glutathione + H(+) = glutathionyl-S-S-[glutaredoxin] + arsenite + H2O</text>
        <dbReference type="Rhea" id="RHEA:22016"/>
        <dbReference type="Rhea" id="RHEA-COMP:10729"/>
        <dbReference type="Rhea" id="RHEA-COMP:17668"/>
        <dbReference type="ChEBI" id="CHEBI:15377"/>
        <dbReference type="ChEBI" id="CHEBI:15378"/>
        <dbReference type="ChEBI" id="CHEBI:29242"/>
        <dbReference type="ChEBI" id="CHEBI:29950"/>
        <dbReference type="ChEBI" id="CHEBI:48597"/>
        <dbReference type="ChEBI" id="CHEBI:57925"/>
        <dbReference type="ChEBI" id="CHEBI:146199"/>
        <dbReference type="EC" id="1.20.4.1"/>
    </reaction>
</comment>
<dbReference type="InterPro" id="IPR006659">
    <property type="entry name" value="Arsenate_reductase"/>
</dbReference>
<reference evidence="9" key="1">
    <citation type="submission" date="2016-06" db="EMBL/GenBank/DDBJ databases">
        <authorList>
            <person name="Butler K."/>
        </authorList>
    </citation>
    <scope>NUCLEOTIDE SEQUENCE [LARGE SCALE GENOMIC DNA]</scope>
    <source>
        <strain evidence="9">GCSL-Mp20</strain>
    </source>
</reference>
<dbReference type="PROSITE" id="PS51353">
    <property type="entry name" value="ARSC"/>
    <property type="match status" value="1"/>
</dbReference>
<evidence type="ECO:0000256" key="5">
    <source>
        <dbReference type="ARBA" id="ARBA00039879"/>
    </source>
</evidence>
<dbReference type="RefSeq" id="WP_036968137.1">
    <property type="nucleotide sequence ID" value="NZ_LZEY01000014.1"/>
</dbReference>
<evidence type="ECO:0000256" key="4">
    <source>
        <dbReference type="ARBA" id="ARBA00038969"/>
    </source>
</evidence>
<protein>
    <recommendedName>
        <fullName evidence="5 7">Arsenate reductase</fullName>
        <ecNumber evidence="4 7">1.20.4.1</ecNumber>
    </recommendedName>
</protein>
<keyword evidence="2" id="KW-0059">Arsenical resistance</keyword>
<evidence type="ECO:0000256" key="1">
    <source>
        <dbReference type="ARBA" id="ARBA00007198"/>
    </source>
</evidence>
<dbReference type="Gene3D" id="3.40.30.10">
    <property type="entry name" value="Glutaredoxin"/>
    <property type="match status" value="1"/>
</dbReference>
<dbReference type="OrthoDB" id="9790554at2"/>
<keyword evidence="9" id="KW-1185">Reference proteome</keyword>
<name>A0A1B8HM03_9GAMM</name>
<evidence type="ECO:0000256" key="3">
    <source>
        <dbReference type="ARBA" id="ARBA00023002"/>
    </source>
</evidence>
<evidence type="ECO:0000313" key="8">
    <source>
        <dbReference type="EMBL" id="OBU10436.1"/>
    </source>
</evidence>
<gene>
    <name evidence="8" type="ORF">AYY18_18400</name>
</gene>
<accession>A0A1B8HM03</accession>
<dbReference type="NCBIfam" id="NF007456">
    <property type="entry name" value="PRK10026.1"/>
    <property type="match status" value="1"/>
</dbReference>
<dbReference type="CDD" id="cd03034">
    <property type="entry name" value="ArsC_ArsC"/>
    <property type="match status" value="1"/>
</dbReference>
<comment type="similarity">
    <text evidence="1 6 7">Belongs to the ArsC family.</text>
</comment>